<dbReference type="STRING" id="683960.A0A1E3PB40"/>
<dbReference type="GO" id="GO:0009966">
    <property type="term" value="P:regulation of signal transduction"/>
    <property type="evidence" value="ECO:0007669"/>
    <property type="project" value="InterPro"/>
</dbReference>
<sequence length="227" mass="26820">MAGGILKNKLEQDQQDNLKLTEDTKEFRNQVLKNTKLNALLKNNIDPTILNDQGDIDPSKISQLSDDDKEKLKWNAKNLQDNEIIQKQIIENLGQTIDEPKTPFQKAAQPELNEYYQDDDDVEDLNSFSLGEPEIKVDELDQKFDVKVHPEEEEEEQEEEKPKKSFAELRKQHYHNEVPHHKDVEFEEEDDDDKEEETPQQKKTFEELRKQHYHHEHVPVLEKPDDE</sequence>
<evidence type="ECO:0000256" key="1">
    <source>
        <dbReference type="SAM" id="MobiDB-lite"/>
    </source>
</evidence>
<gene>
    <name evidence="2" type="ORF">WICANDRAFT_76806</name>
</gene>
<organism evidence="2 3">
    <name type="scientific">Wickerhamomyces anomalus (strain ATCC 58044 / CBS 1984 / NCYC 433 / NRRL Y-366-8)</name>
    <name type="common">Yeast</name>
    <name type="synonym">Hansenula anomala</name>
    <dbReference type="NCBI Taxonomy" id="683960"/>
    <lineage>
        <taxon>Eukaryota</taxon>
        <taxon>Fungi</taxon>
        <taxon>Dikarya</taxon>
        <taxon>Ascomycota</taxon>
        <taxon>Saccharomycotina</taxon>
        <taxon>Saccharomycetes</taxon>
        <taxon>Phaffomycetales</taxon>
        <taxon>Wickerhamomycetaceae</taxon>
        <taxon>Wickerhamomyces</taxon>
    </lineage>
</organism>
<feature type="compositionally biased region" description="Basic and acidic residues" evidence="1">
    <location>
        <begin position="197"/>
        <end position="227"/>
    </location>
</feature>
<reference evidence="2 3" key="1">
    <citation type="journal article" date="2016" name="Proc. Natl. Acad. Sci. U.S.A.">
        <title>Comparative genomics of biotechnologically important yeasts.</title>
        <authorList>
            <person name="Riley R."/>
            <person name="Haridas S."/>
            <person name="Wolfe K.H."/>
            <person name="Lopes M.R."/>
            <person name="Hittinger C.T."/>
            <person name="Goeker M."/>
            <person name="Salamov A.A."/>
            <person name="Wisecaver J.H."/>
            <person name="Long T.M."/>
            <person name="Calvey C.H."/>
            <person name="Aerts A.L."/>
            <person name="Barry K.W."/>
            <person name="Choi C."/>
            <person name="Clum A."/>
            <person name="Coughlan A.Y."/>
            <person name="Deshpande S."/>
            <person name="Douglass A.P."/>
            <person name="Hanson S.J."/>
            <person name="Klenk H.-P."/>
            <person name="LaButti K.M."/>
            <person name="Lapidus A."/>
            <person name="Lindquist E.A."/>
            <person name="Lipzen A.M."/>
            <person name="Meier-Kolthoff J.P."/>
            <person name="Ohm R.A."/>
            <person name="Otillar R.P."/>
            <person name="Pangilinan J.L."/>
            <person name="Peng Y."/>
            <person name="Rokas A."/>
            <person name="Rosa C.A."/>
            <person name="Scheuner C."/>
            <person name="Sibirny A.A."/>
            <person name="Slot J.C."/>
            <person name="Stielow J.B."/>
            <person name="Sun H."/>
            <person name="Kurtzman C.P."/>
            <person name="Blackwell M."/>
            <person name="Grigoriev I.V."/>
            <person name="Jeffries T.W."/>
        </authorList>
    </citation>
    <scope>NUCLEOTIDE SEQUENCE [LARGE SCALE GENOMIC DNA]</scope>
    <source>
        <strain evidence="3">ATCC 58044 / CBS 1984 / NCYC 433 / NRRL Y-366-8</strain>
    </source>
</reference>
<keyword evidence="3" id="KW-1185">Reference proteome</keyword>
<evidence type="ECO:0000313" key="3">
    <source>
        <dbReference type="Proteomes" id="UP000094112"/>
    </source>
</evidence>
<dbReference type="Pfam" id="PF04979">
    <property type="entry name" value="IPP-2"/>
    <property type="match status" value="1"/>
</dbReference>
<evidence type="ECO:0000313" key="2">
    <source>
        <dbReference type="EMBL" id="ODQ62636.1"/>
    </source>
</evidence>
<dbReference type="EMBL" id="KV454208">
    <property type="protein sequence ID" value="ODQ62636.1"/>
    <property type="molecule type" value="Genomic_DNA"/>
</dbReference>
<feature type="compositionally biased region" description="Basic and acidic residues" evidence="1">
    <location>
        <begin position="160"/>
        <end position="184"/>
    </location>
</feature>
<dbReference type="InterPro" id="IPR007062">
    <property type="entry name" value="PPI-2"/>
</dbReference>
<dbReference type="GO" id="GO:0004864">
    <property type="term" value="F:protein phosphatase inhibitor activity"/>
    <property type="evidence" value="ECO:0007669"/>
    <property type="project" value="InterPro"/>
</dbReference>
<dbReference type="AlphaFoldDB" id="A0A1E3PB40"/>
<dbReference type="RefSeq" id="XP_019041843.1">
    <property type="nucleotide sequence ID" value="XM_019184452.1"/>
</dbReference>
<feature type="region of interest" description="Disordered" evidence="1">
    <location>
        <begin position="129"/>
        <end position="227"/>
    </location>
</feature>
<protein>
    <submittedName>
        <fullName evidence="2">Uncharacterized protein</fullName>
    </submittedName>
</protein>
<proteinExistence type="predicted"/>
<name>A0A1E3PB40_WICAA</name>
<dbReference type="GeneID" id="30201698"/>
<dbReference type="Proteomes" id="UP000094112">
    <property type="component" value="Unassembled WGS sequence"/>
</dbReference>
<accession>A0A1E3PB40</accession>
<feature type="compositionally biased region" description="Basic and acidic residues" evidence="1">
    <location>
        <begin position="133"/>
        <end position="150"/>
    </location>
</feature>
<feature type="compositionally biased region" description="Acidic residues" evidence="1">
    <location>
        <begin position="185"/>
        <end position="196"/>
    </location>
</feature>
<dbReference type="OrthoDB" id="551302at2759"/>